<dbReference type="OrthoDB" id="195770at2"/>
<dbReference type="RefSeq" id="WP_144228604.1">
    <property type="nucleotide sequence ID" value="NZ_CBCRVV010000003.1"/>
</dbReference>
<dbReference type="EMBL" id="VMBG01000001">
    <property type="protein sequence ID" value="TSJ78263.1"/>
    <property type="molecule type" value="Genomic_DNA"/>
</dbReference>
<protein>
    <recommendedName>
        <fullName evidence="4">Peptidase S24/S26A/S26B/S26C domain-containing protein</fullName>
    </recommendedName>
</protein>
<dbReference type="PROSITE" id="PS51257">
    <property type="entry name" value="PROKAR_LIPOPROTEIN"/>
    <property type="match status" value="1"/>
</dbReference>
<feature type="signal peptide" evidence="1">
    <location>
        <begin position="1"/>
        <end position="22"/>
    </location>
</feature>
<comment type="caution">
    <text evidence="2">The sequence shown here is derived from an EMBL/GenBank/DDBJ whole genome shotgun (WGS) entry which is preliminary data.</text>
</comment>
<keyword evidence="1" id="KW-0732">Signal</keyword>
<reference evidence="2 3" key="1">
    <citation type="submission" date="2019-07" db="EMBL/GenBank/DDBJ databases">
        <title>Description of 53C-WASEF.</title>
        <authorList>
            <person name="Pitt A."/>
            <person name="Hahn M.W."/>
        </authorList>
    </citation>
    <scope>NUCLEOTIDE SEQUENCE [LARGE SCALE GENOMIC DNA]</scope>
    <source>
        <strain evidence="2 3">53C-WASEF</strain>
    </source>
</reference>
<organism evidence="2 3">
    <name type="scientific">Rariglobus hedericola</name>
    <dbReference type="NCBI Taxonomy" id="2597822"/>
    <lineage>
        <taxon>Bacteria</taxon>
        <taxon>Pseudomonadati</taxon>
        <taxon>Verrucomicrobiota</taxon>
        <taxon>Opitutia</taxon>
        <taxon>Opitutales</taxon>
        <taxon>Opitutaceae</taxon>
        <taxon>Rariglobus</taxon>
    </lineage>
</organism>
<gene>
    <name evidence="2" type="ORF">FPL22_02865</name>
</gene>
<dbReference type="AlphaFoldDB" id="A0A556QNQ1"/>
<evidence type="ECO:0000313" key="2">
    <source>
        <dbReference type="EMBL" id="TSJ78263.1"/>
    </source>
</evidence>
<sequence length="151" mass="16542">MKRLAPVIFWLGLPLLLGWAGCAEVPVAKPYQAAPATDVGKVQAWSDAEQVAGTNTDRITVIGTGESMRPIYGENTVLVLSKIEYDNLKPGMQVAYLSQAGSRVVHVLLEKDTGGWRVQGLNNQHEDRERVTRYNLIGVVYASFATDEALK</sequence>
<evidence type="ECO:0000256" key="1">
    <source>
        <dbReference type="SAM" id="SignalP"/>
    </source>
</evidence>
<dbReference type="Proteomes" id="UP000315648">
    <property type="component" value="Unassembled WGS sequence"/>
</dbReference>
<name>A0A556QNQ1_9BACT</name>
<feature type="chain" id="PRO_5021784588" description="Peptidase S24/S26A/S26B/S26C domain-containing protein" evidence="1">
    <location>
        <begin position="23"/>
        <end position="151"/>
    </location>
</feature>
<proteinExistence type="predicted"/>
<dbReference type="CDD" id="cd06462">
    <property type="entry name" value="Peptidase_S24_S26"/>
    <property type="match status" value="1"/>
</dbReference>
<accession>A0A556QNQ1</accession>
<evidence type="ECO:0008006" key="4">
    <source>
        <dbReference type="Google" id="ProtNLM"/>
    </source>
</evidence>
<evidence type="ECO:0000313" key="3">
    <source>
        <dbReference type="Proteomes" id="UP000315648"/>
    </source>
</evidence>
<keyword evidence="3" id="KW-1185">Reference proteome</keyword>